<dbReference type="GO" id="GO:0020037">
    <property type="term" value="F:heme binding"/>
    <property type="evidence" value="ECO:0007669"/>
    <property type="project" value="InterPro"/>
</dbReference>
<evidence type="ECO:0000256" key="2">
    <source>
        <dbReference type="ARBA" id="ARBA00022617"/>
    </source>
</evidence>
<accession>A0A9X1PFF8</accession>
<dbReference type="Pfam" id="PF03150">
    <property type="entry name" value="CCP_MauG"/>
    <property type="match status" value="1"/>
</dbReference>
<dbReference type="PANTHER" id="PTHR30600">
    <property type="entry name" value="CYTOCHROME C PEROXIDASE-RELATED"/>
    <property type="match status" value="1"/>
</dbReference>
<keyword evidence="2 7" id="KW-0349">Heme</keyword>
<evidence type="ECO:0000256" key="6">
    <source>
        <dbReference type="ARBA" id="ARBA00023004"/>
    </source>
</evidence>
<evidence type="ECO:0000313" key="10">
    <source>
        <dbReference type="EMBL" id="MCF0043202.1"/>
    </source>
</evidence>
<keyword evidence="11" id="KW-1185">Reference proteome</keyword>
<keyword evidence="9" id="KW-0575">Peroxidase</keyword>
<evidence type="ECO:0000313" key="11">
    <source>
        <dbReference type="Proteomes" id="UP001139700"/>
    </source>
</evidence>
<dbReference type="SUPFAM" id="SSF46626">
    <property type="entry name" value="Cytochrome c"/>
    <property type="match status" value="2"/>
</dbReference>
<organism evidence="9 11">
    <name type="scientific">Dyadobacter fanqingshengii</name>
    <dbReference type="NCBI Taxonomy" id="2906443"/>
    <lineage>
        <taxon>Bacteria</taxon>
        <taxon>Pseudomonadati</taxon>
        <taxon>Bacteroidota</taxon>
        <taxon>Cytophagia</taxon>
        <taxon>Cytophagales</taxon>
        <taxon>Spirosomataceae</taxon>
        <taxon>Dyadobacter</taxon>
    </lineage>
</organism>
<evidence type="ECO:0000256" key="3">
    <source>
        <dbReference type="ARBA" id="ARBA00022723"/>
    </source>
</evidence>
<keyword evidence="5" id="KW-0560">Oxidoreductase</keyword>
<evidence type="ECO:0000256" key="4">
    <source>
        <dbReference type="ARBA" id="ARBA00022729"/>
    </source>
</evidence>
<dbReference type="InterPro" id="IPR051395">
    <property type="entry name" value="Cytochrome_c_Peroxidase/MauG"/>
</dbReference>
<dbReference type="InterPro" id="IPR036909">
    <property type="entry name" value="Cyt_c-like_dom_sf"/>
</dbReference>
<comment type="subcellular location">
    <subcellularLocation>
        <location evidence="1">Cell envelope</location>
    </subcellularLocation>
</comment>
<dbReference type="InterPro" id="IPR009056">
    <property type="entry name" value="Cyt_c-like_dom"/>
</dbReference>
<evidence type="ECO:0000256" key="5">
    <source>
        <dbReference type="ARBA" id="ARBA00023002"/>
    </source>
</evidence>
<protein>
    <submittedName>
        <fullName evidence="9">Cytochrome C peroxidase</fullName>
    </submittedName>
</protein>
<dbReference type="PANTHER" id="PTHR30600:SF10">
    <property type="entry name" value="BLL6722 PROTEIN"/>
    <property type="match status" value="1"/>
</dbReference>
<dbReference type="EMBL" id="JAJTTA010000006">
    <property type="protein sequence ID" value="MCF0043202.1"/>
    <property type="molecule type" value="Genomic_DNA"/>
</dbReference>
<dbReference type="GO" id="GO:0030313">
    <property type="term" value="C:cell envelope"/>
    <property type="evidence" value="ECO:0007669"/>
    <property type="project" value="UniProtKB-SubCell"/>
</dbReference>
<evidence type="ECO:0000259" key="8">
    <source>
        <dbReference type="PROSITE" id="PS51007"/>
    </source>
</evidence>
<evidence type="ECO:0000256" key="1">
    <source>
        <dbReference type="ARBA" id="ARBA00004196"/>
    </source>
</evidence>
<dbReference type="InterPro" id="IPR038352">
    <property type="entry name" value="Imelysin_sf"/>
</dbReference>
<dbReference type="GO" id="GO:0004130">
    <property type="term" value="F:cytochrome-c peroxidase activity"/>
    <property type="evidence" value="ECO:0007669"/>
    <property type="project" value="TreeGrafter"/>
</dbReference>
<dbReference type="GO" id="GO:0009055">
    <property type="term" value="F:electron transfer activity"/>
    <property type="evidence" value="ECO:0007669"/>
    <property type="project" value="InterPro"/>
</dbReference>
<keyword evidence="6 7" id="KW-0408">Iron</keyword>
<sequence>MKNIVFAIFAGIVVFAIHSCAPERQPHEWVYEKFVSDLDSLILMNDAFLKRVKSKPASATLRQDFLKLRIQFKKTEAFAEYFFPTTVRMINGAPLDEIEDEENAVFEPGGLQVIEELIFTDEPVDQEELVRHTRKMQVNVKRIKMLWVDIRITDSHVMDALRLEMFRLISLGISGFDTPASGNALAESEVVLQSFQHYTQFYKSKLPAYVALDSITNGAIAFLKQNKDFNAFDRAAFISDHINPLCRSLYKNQELAAIPFMNSHKLLKGNVATIFDKNAFDPEALLSDSKFSATADRIALGKSLFYDSRISGDGKTNCGSCHQPEKAYADGLKTSKGFDSKFVSRNAPSIMYASLQQALFYDLRAPSLEDQAADVIHNKLEMHGSMDEVAKLVATDADYRRDFKKAYPELDSIRPVYIQNAMATFVRSLNPFNSPFDKFMRGDKKALTGDQVAGFNVFMGKAKCGTCHFVPLFNGTVPPDYQRTESEVLGVTVNAQWKNPVLDKDPGRGVHDQFPQWKNAFKTSSVRNISKTAPYMHNGAFATLQEVMEFYNEGGGAGLGLDVPNQTLAPDKLNLTENEIASVISFMEALTDAPE</sequence>
<comment type="caution">
    <text evidence="9">The sequence shown here is derived from an EMBL/GenBank/DDBJ whole genome shotgun (WGS) entry which is preliminary data.</text>
</comment>
<dbReference type="EMBL" id="JAJTTA010000005">
    <property type="protein sequence ID" value="MCF0043124.1"/>
    <property type="molecule type" value="Genomic_DNA"/>
</dbReference>
<reference evidence="9" key="1">
    <citation type="submission" date="2021-12" db="EMBL/GenBank/DDBJ databases">
        <title>Novel species in genus Dyadobacter.</title>
        <authorList>
            <person name="Ma C."/>
        </authorList>
    </citation>
    <scope>NUCLEOTIDE SEQUENCE</scope>
    <source>
        <strain evidence="9">CY399</strain>
    </source>
</reference>
<dbReference type="Gene3D" id="1.10.760.10">
    <property type="entry name" value="Cytochrome c-like domain"/>
    <property type="match status" value="2"/>
</dbReference>
<gene>
    <name evidence="9" type="ORF">LXM24_23680</name>
    <name evidence="10" type="ORF">LXM24_24070</name>
</gene>
<proteinExistence type="predicted"/>
<name>A0A9X1PFF8_9BACT</name>
<keyword evidence="3 7" id="KW-0479">Metal-binding</keyword>
<evidence type="ECO:0000256" key="7">
    <source>
        <dbReference type="PROSITE-ProRule" id="PRU00433"/>
    </source>
</evidence>
<dbReference type="Gene3D" id="1.20.1420.20">
    <property type="entry name" value="M75 peptidase, HXXE motif"/>
    <property type="match status" value="1"/>
</dbReference>
<dbReference type="AlphaFoldDB" id="A0A9X1PFF8"/>
<feature type="domain" description="Cytochrome c" evidence="8">
    <location>
        <begin position="449"/>
        <end position="591"/>
    </location>
</feature>
<evidence type="ECO:0000313" key="9">
    <source>
        <dbReference type="EMBL" id="MCF0043124.1"/>
    </source>
</evidence>
<dbReference type="PROSITE" id="PS51007">
    <property type="entry name" value="CYTC"/>
    <property type="match status" value="2"/>
</dbReference>
<dbReference type="InterPro" id="IPR004852">
    <property type="entry name" value="Di-haem_cyt_c_peroxidsae"/>
</dbReference>
<feature type="domain" description="Cytochrome c" evidence="8">
    <location>
        <begin position="296"/>
        <end position="397"/>
    </location>
</feature>
<keyword evidence="4" id="KW-0732">Signal</keyword>
<dbReference type="Proteomes" id="UP001139700">
    <property type="component" value="Unassembled WGS sequence"/>
</dbReference>
<dbReference type="RefSeq" id="WP_234615959.1">
    <property type="nucleotide sequence ID" value="NZ_CP098806.1"/>
</dbReference>
<dbReference type="GO" id="GO:0046872">
    <property type="term" value="F:metal ion binding"/>
    <property type="evidence" value="ECO:0007669"/>
    <property type="project" value="UniProtKB-KW"/>
</dbReference>